<protein>
    <submittedName>
        <fullName evidence="1">Uncharacterized protein</fullName>
    </submittedName>
</protein>
<organism evidence="1">
    <name type="scientific">marine sediment metagenome</name>
    <dbReference type="NCBI Taxonomy" id="412755"/>
    <lineage>
        <taxon>unclassified sequences</taxon>
        <taxon>metagenomes</taxon>
        <taxon>ecological metagenomes</taxon>
    </lineage>
</organism>
<proteinExistence type="predicted"/>
<dbReference type="AlphaFoldDB" id="A0A0F9AI22"/>
<gene>
    <name evidence="1" type="ORF">LCGC14_2569630</name>
</gene>
<feature type="non-terminal residue" evidence="1">
    <location>
        <position position="318"/>
    </location>
</feature>
<accession>A0A0F9AI22</accession>
<dbReference type="EMBL" id="LAZR01042630">
    <property type="protein sequence ID" value="KKL09060.1"/>
    <property type="molecule type" value="Genomic_DNA"/>
</dbReference>
<name>A0A0F9AI22_9ZZZZ</name>
<sequence>MGGSVDMNSNTITAIGNAGSQLLADNWTMTSANTQILSLTTTGAAASTYINTTIPAAGTGAAYLRFIQGAGSGDADNQKYTIYYEGNLGLFRLQSESVGPVSTAGVIIEIADDTNDVKLFGGISTDGLTAPTAGISLGGNMTVADTKSITSSGSYSIGADTTLTINAFTLGGTITGGSNTVDSLGHVGIGAAANVDIGLLYSEALTTTDNDTHSGLSSMLTLGKTSAAFTGVVRSAYGLSSVRSSNTQNWTDAVGLRGLHGDVSTLAGSSGTVTGAASVYADATFSATGATVSNYYGLYVKALALVGGSRLTNDYGIW</sequence>
<comment type="caution">
    <text evidence="1">The sequence shown here is derived from an EMBL/GenBank/DDBJ whole genome shotgun (WGS) entry which is preliminary data.</text>
</comment>
<reference evidence="1" key="1">
    <citation type="journal article" date="2015" name="Nature">
        <title>Complex archaea that bridge the gap between prokaryotes and eukaryotes.</title>
        <authorList>
            <person name="Spang A."/>
            <person name="Saw J.H."/>
            <person name="Jorgensen S.L."/>
            <person name="Zaremba-Niedzwiedzka K."/>
            <person name="Martijn J."/>
            <person name="Lind A.E."/>
            <person name="van Eijk R."/>
            <person name="Schleper C."/>
            <person name="Guy L."/>
            <person name="Ettema T.J."/>
        </authorList>
    </citation>
    <scope>NUCLEOTIDE SEQUENCE</scope>
</reference>
<evidence type="ECO:0000313" key="1">
    <source>
        <dbReference type="EMBL" id="KKL09060.1"/>
    </source>
</evidence>